<name>A0ABP9V7U9_9DEIO</name>
<feature type="signal peptide" evidence="4">
    <location>
        <begin position="1"/>
        <end position="24"/>
    </location>
</feature>
<dbReference type="CDD" id="cd00421">
    <property type="entry name" value="intradiol_dioxygenase"/>
    <property type="match status" value="1"/>
</dbReference>
<evidence type="ECO:0000256" key="2">
    <source>
        <dbReference type="ARBA" id="ARBA00022964"/>
    </source>
</evidence>
<dbReference type="InterPro" id="IPR000627">
    <property type="entry name" value="Intradiol_dOase_C"/>
</dbReference>
<comment type="caution">
    <text evidence="6">The sequence shown here is derived from an EMBL/GenBank/DDBJ whole genome shotgun (WGS) entry which is preliminary data.</text>
</comment>
<evidence type="ECO:0000256" key="3">
    <source>
        <dbReference type="ARBA" id="ARBA00023002"/>
    </source>
</evidence>
<dbReference type="InterPro" id="IPR050770">
    <property type="entry name" value="Intradiol_RC_Dioxygenase"/>
</dbReference>
<feature type="domain" description="Intradiol ring-cleavage dioxygenases" evidence="5">
    <location>
        <begin position="42"/>
        <end position="165"/>
    </location>
</feature>
<comment type="similarity">
    <text evidence="1">Belongs to the intradiol ring-cleavage dioxygenase family.</text>
</comment>
<dbReference type="InterPro" id="IPR015889">
    <property type="entry name" value="Intradiol_dOase_core"/>
</dbReference>
<dbReference type="Proteomes" id="UP001458946">
    <property type="component" value="Unassembled WGS sequence"/>
</dbReference>
<gene>
    <name evidence="6" type="ORF">Dxin01_01079</name>
</gene>
<dbReference type="Pfam" id="PF00775">
    <property type="entry name" value="Dioxygenase_C"/>
    <property type="match status" value="1"/>
</dbReference>
<keyword evidence="4" id="KW-0732">Signal</keyword>
<accession>A0ABP9V7U9</accession>
<evidence type="ECO:0000256" key="4">
    <source>
        <dbReference type="SAM" id="SignalP"/>
    </source>
</evidence>
<dbReference type="Gene3D" id="2.60.130.10">
    <property type="entry name" value="Aromatic compound dioxygenase"/>
    <property type="match status" value="1"/>
</dbReference>
<keyword evidence="3" id="KW-0560">Oxidoreductase</keyword>
<feature type="chain" id="PRO_5047320154" description="Intradiol ring-cleavage dioxygenases domain-containing protein" evidence="4">
    <location>
        <begin position="25"/>
        <end position="188"/>
    </location>
</feature>
<dbReference type="PANTHER" id="PTHR33711">
    <property type="entry name" value="DIOXYGENASE, PUTATIVE (AFU_ORTHOLOGUE AFUA_2G02910)-RELATED"/>
    <property type="match status" value="1"/>
</dbReference>
<dbReference type="PANTHER" id="PTHR33711:SF11">
    <property type="entry name" value="DIOXYGENASE"/>
    <property type="match status" value="1"/>
</dbReference>
<dbReference type="EMBL" id="BAABRN010000008">
    <property type="protein sequence ID" value="GAA5501347.1"/>
    <property type="molecule type" value="Genomic_DNA"/>
</dbReference>
<sequence>MRYLKPALAALLLGINAALPLAYAQTPTSTAKACTLTPAETEGPYYSAGAPAKTNLAADTGSGTRLTVSGLVLDQNCQPLKNATVDVWQADASGKYDNSGFTLRGKVTTDAVGRYTFTTVVPGLYPGRTQHIHVKITPQGGKTLTTQLYLPNNPNNARDNIYQKVMELQNYKVAGGKATANYTFVVQK</sequence>
<evidence type="ECO:0000313" key="6">
    <source>
        <dbReference type="EMBL" id="GAA5501347.1"/>
    </source>
</evidence>
<proteinExistence type="inferred from homology"/>
<reference evidence="6 7" key="1">
    <citation type="submission" date="2024-02" db="EMBL/GenBank/DDBJ databases">
        <title>Deinococcus xinjiangensis NBRC 107630.</title>
        <authorList>
            <person name="Ichikawa N."/>
            <person name="Katano-Makiyama Y."/>
            <person name="Hidaka K."/>
        </authorList>
    </citation>
    <scope>NUCLEOTIDE SEQUENCE [LARGE SCALE GENOMIC DNA]</scope>
    <source>
        <strain evidence="6 7">NBRC 107630</strain>
    </source>
</reference>
<dbReference type="RefSeq" id="WP_353541321.1">
    <property type="nucleotide sequence ID" value="NZ_BAABRN010000008.1"/>
</dbReference>
<evidence type="ECO:0000313" key="7">
    <source>
        <dbReference type="Proteomes" id="UP001458946"/>
    </source>
</evidence>
<evidence type="ECO:0000256" key="1">
    <source>
        <dbReference type="ARBA" id="ARBA00007825"/>
    </source>
</evidence>
<keyword evidence="2" id="KW-0223">Dioxygenase</keyword>
<protein>
    <recommendedName>
        <fullName evidence="5">Intradiol ring-cleavage dioxygenases domain-containing protein</fullName>
    </recommendedName>
</protein>
<keyword evidence="7" id="KW-1185">Reference proteome</keyword>
<dbReference type="SUPFAM" id="SSF49482">
    <property type="entry name" value="Aromatic compound dioxygenase"/>
    <property type="match status" value="1"/>
</dbReference>
<organism evidence="6 7">
    <name type="scientific">Deinococcus xinjiangensis</name>
    <dbReference type="NCBI Taxonomy" id="457454"/>
    <lineage>
        <taxon>Bacteria</taxon>
        <taxon>Thermotogati</taxon>
        <taxon>Deinococcota</taxon>
        <taxon>Deinococci</taxon>
        <taxon>Deinococcales</taxon>
        <taxon>Deinococcaceae</taxon>
        <taxon>Deinococcus</taxon>
    </lineage>
</organism>
<evidence type="ECO:0000259" key="5">
    <source>
        <dbReference type="Pfam" id="PF00775"/>
    </source>
</evidence>